<keyword evidence="2" id="KW-1185">Reference proteome</keyword>
<dbReference type="Proteomes" id="UP000184192">
    <property type="component" value="Unassembled WGS sequence"/>
</dbReference>
<dbReference type="EMBL" id="FQZN01000003">
    <property type="protein sequence ID" value="SHI54191.1"/>
    <property type="molecule type" value="Genomic_DNA"/>
</dbReference>
<dbReference type="RefSeq" id="WP_139261797.1">
    <property type="nucleotide sequence ID" value="NZ_FQZN01000003.1"/>
</dbReference>
<evidence type="ECO:0000313" key="1">
    <source>
        <dbReference type="EMBL" id="SHI54191.1"/>
    </source>
</evidence>
<dbReference type="GeneID" id="92715058"/>
<accession>A0A1M6C000</accession>
<evidence type="ECO:0000313" key="2">
    <source>
        <dbReference type="Proteomes" id="UP000184192"/>
    </source>
</evidence>
<dbReference type="AlphaFoldDB" id="A0A1M6C000"/>
<reference evidence="2" key="1">
    <citation type="submission" date="2016-11" db="EMBL/GenBank/DDBJ databases">
        <authorList>
            <person name="Varghese N."/>
            <person name="Submissions S."/>
        </authorList>
    </citation>
    <scope>NUCLEOTIDE SEQUENCE [LARGE SCALE GENOMIC DNA]</scope>
    <source>
        <strain evidence="2">DSM 26884</strain>
    </source>
</reference>
<name>A0A1M6C000_9BACE</name>
<gene>
    <name evidence="1" type="ORF">SAMN05444350_103234</name>
</gene>
<protein>
    <submittedName>
        <fullName evidence="1">Uncharacterized protein</fullName>
    </submittedName>
</protein>
<organism evidence="1 2">
    <name type="scientific">Bacteroides stercorirosoris</name>
    <dbReference type="NCBI Taxonomy" id="871324"/>
    <lineage>
        <taxon>Bacteria</taxon>
        <taxon>Pseudomonadati</taxon>
        <taxon>Bacteroidota</taxon>
        <taxon>Bacteroidia</taxon>
        <taxon>Bacteroidales</taxon>
        <taxon>Bacteroidaceae</taxon>
        <taxon>Bacteroides</taxon>
    </lineage>
</organism>
<proteinExistence type="predicted"/>
<sequence length="71" mass="8060">MDDPTILRPVRAKAHVGCYALTGRKEKHMAIPQGVALGYKIKGFQPTRYYHVNEYAEREPCSSATPLNYHL</sequence>